<keyword evidence="1" id="KW-0472">Membrane</keyword>
<organism evidence="2">
    <name type="scientific">bioreactor metagenome</name>
    <dbReference type="NCBI Taxonomy" id="1076179"/>
    <lineage>
        <taxon>unclassified sequences</taxon>
        <taxon>metagenomes</taxon>
        <taxon>ecological metagenomes</taxon>
    </lineage>
</organism>
<evidence type="ECO:0000313" key="2">
    <source>
        <dbReference type="EMBL" id="MPM60515.1"/>
    </source>
</evidence>
<comment type="caution">
    <text evidence="2">The sequence shown here is derived from an EMBL/GenBank/DDBJ whole genome shotgun (WGS) entry which is preliminary data.</text>
</comment>
<dbReference type="EMBL" id="VSSQ01017839">
    <property type="protein sequence ID" value="MPM60515.1"/>
    <property type="molecule type" value="Genomic_DNA"/>
</dbReference>
<proteinExistence type="predicted"/>
<name>A0A645B507_9ZZZZ</name>
<keyword evidence="1" id="KW-0812">Transmembrane</keyword>
<dbReference type="AlphaFoldDB" id="A0A645B507"/>
<evidence type="ECO:0000256" key="1">
    <source>
        <dbReference type="SAM" id="Phobius"/>
    </source>
</evidence>
<feature type="transmembrane region" description="Helical" evidence="1">
    <location>
        <begin position="53"/>
        <end position="70"/>
    </location>
</feature>
<reference evidence="2" key="1">
    <citation type="submission" date="2019-08" db="EMBL/GenBank/DDBJ databases">
        <authorList>
            <person name="Kucharzyk K."/>
            <person name="Murdoch R.W."/>
            <person name="Higgins S."/>
            <person name="Loffler F."/>
        </authorList>
    </citation>
    <scope>NUCLEOTIDE SEQUENCE</scope>
</reference>
<sequence length="117" mass="13578">MFAILAWVPFKMPIATAVAYWQSMLHWTLPDLHLYVKALKNEIPFPALTNTQYINLTMLFLLGLAIFFDLSQNRHKSETFLQSWPRWAQVILIVGLLFVILLATYANNVAPFVYQSF</sequence>
<protein>
    <submittedName>
        <fullName evidence="2">Uncharacterized protein</fullName>
    </submittedName>
</protein>
<gene>
    <name evidence="2" type="ORF">SDC9_107366</name>
</gene>
<accession>A0A645B507</accession>
<feature type="transmembrane region" description="Helical" evidence="1">
    <location>
        <begin position="90"/>
        <end position="114"/>
    </location>
</feature>
<keyword evidence="1" id="KW-1133">Transmembrane helix</keyword>